<dbReference type="RefSeq" id="WP_093854592.1">
    <property type="nucleotide sequence ID" value="NZ_JAVRER010000022.1"/>
</dbReference>
<organism evidence="2 3">
    <name type="scientific">Streptomyces evansiae</name>
    <dbReference type="NCBI Taxonomy" id="3075535"/>
    <lineage>
        <taxon>Bacteria</taxon>
        <taxon>Bacillati</taxon>
        <taxon>Actinomycetota</taxon>
        <taxon>Actinomycetes</taxon>
        <taxon>Kitasatosporales</taxon>
        <taxon>Streptomycetaceae</taxon>
        <taxon>Streptomyces</taxon>
    </lineage>
</organism>
<dbReference type="EMBL" id="JAVRER010000022">
    <property type="protein sequence ID" value="MDT0416945.1"/>
    <property type="molecule type" value="Genomic_DNA"/>
</dbReference>
<evidence type="ECO:0000313" key="2">
    <source>
        <dbReference type="EMBL" id="MDT0416945.1"/>
    </source>
</evidence>
<dbReference type="InterPro" id="IPR009267">
    <property type="entry name" value="NTP_transf_6"/>
</dbReference>
<dbReference type="PANTHER" id="PTHR39166:SF1">
    <property type="entry name" value="BLL1166 PROTEIN"/>
    <property type="match status" value="1"/>
</dbReference>
<evidence type="ECO:0000256" key="1">
    <source>
        <dbReference type="SAM" id="MobiDB-lite"/>
    </source>
</evidence>
<dbReference type="Pfam" id="PF06042">
    <property type="entry name" value="NTP_transf_6"/>
    <property type="match status" value="1"/>
</dbReference>
<proteinExistence type="predicted"/>
<reference evidence="3" key="1">
    <citation type="submission" date="2023-07" db="EMBL/GenBank/DDBJ databases">
        <title>30 novel species of actinomycetes from the DSMZ collection.</title>
        <authorList>
            <person name="Nouioui I."/>
        </authorList>
    </citation>
    <scope>NUCLEOTIDE SEQUENCE [LARGE SCALE GENOMIC DNA]</scope>
    <source>
        <strain evidence="3">DSM 41982</strain>
    </source>
</reference>
<evidence type="ECO:0000313" key="3">
    <source>
        <dbReference type="Proteomes" id="UP001183607"/>
    </source>
</evidence>
<protein>
    <submittedName>
        <fullName evidence="2">Nucleotidyltransferase family protein</fullName>
    </submittedName>
</protein>
<name>A0ABD5E6M0_9ACTN</name>
<comment type="caution">
    <text evidence="2">The sequence shown here is derived from an EMBL/GenBank/DDBJ whole genome shotgun (WGS) entry which is preliminary data.</text>
</comment>
<gene>
    <name evidence="2" type="ORF">RM574_15745</name>
</gene>
<sequence length="249" mass="27187">MTDKARPAARARLPTDAPHAARARLPADAPHAARARLPVDADRTALARLPLDAQLVALREILARNEILGEVVRRAAGLGLPGWYVTAGCVFQTVWNVVTGRPPTRGIRDYDLFYHDASDLSWDAEDAVIRRGREVFAGLPAEVEIRNEARVHLWYEAKFGVPCAPYPSSEAAIDSFAATTCCVGVRAGEGEGPWRVYAPHGLADVFGLVLRPNPVLAPREVYEAKAARWREVWPELRVLEWGGGGALDG</sequence>
<dbReference type="Proteomes" id="UP001183607">
    <property type="component" value="Unassembled WGS sequence"/>
</dbReference>
<accession>A0ABD5E6M0</accession>
<dbReference type="AlphaFoldDB" id="A0ABD5E6M0"/>
<dbReference type="PANTHER" id="PTHR39166">
    <property type="entry name" value="BLL1166 PROTEIN"/>
    <property type="match status" value="1"/>
</dbReference>
<feature type="region of interest" description="Disordered" evidence="1">
    <location>
        <begin position="1"/>
        <end position="27"/>
    </location>
</feature>